<reference evidence="2" key="1">
    <citation type="submission" date="2021-02" db="EMBL/GenBank/DDBJ databases">
        <authorList>
            <person name="Nowell W R."/>
        </authorList>
    </citation>
    <scope>NUCLEOTIDE SEQUENCE</scope>
</reference>
<evidence type="ECO:0000259" key="1">
    <source>
        <dbReference type="PROSITE" id="PS50181"/>
    </source>
</evidence>
<dbReference type="Gene3D" id="1.20.1280.50">
    <property type="match status" value="1"/>
</dbReference>
<dbReference type="InterPro" id="IPR036047">
    <property type="entry name" value="F-box-like_dom_sf"/>
</dbReference>
<protein>
    <recommendedName>
        <fullName evidence="1">F-box domain-containing protein</fullName>
    </recommendedName>
</protein>
<name>A0A814JTG3_ADIRI</name>
<dbReference type="Pfam" id="PF12937">
    <property type="entry name" value="F-box-like"/>
    <property type="match status" value="1"/>
</dbReference>
<gene>
    <name evidence="2" type="ORF">EDS130_LOCUS17050</name>
</gene>
<dbReference type="PANTHER" id="PTHR34365:SF7">
    <property type="entry name" value="GLYCINE-RICH DOMAIN-CONTAINING PROTEIN 1"/>
    <property type="match status" value="1"/>
</dbReference>
<organism evidence="2 3">
    <name type="scientific">Adineta ricciae</name>
    <name type="common">Rotifer</name>
    <dbReference type="NCBI Taxonomy" id="249248"/>
    <lineage>
        <taxon>Eukaryota</taxon>
        <taxon>Metazoa</taxon>
        <taxon>Spiralia</taxon>
        <taxon>Gnathifera</taxon>
        <taxon>Rotifera</taxon>
        <taxon>Eurotatoria</taxon>
        <taxon>Bdelloidea</taxon>
        <taxon>Adinetida</taxon>
        <taxon>Adinetidae</taxon>
        <taxon>Adineta</taxon>
    </lineage>
</organism>
<accession>A0A814JTG3</accession>
<feature type="domain" description="F-box" evidence="1">
    <location>
        <begin position="26"/>
        <end position="72"/>
    </location>
</feature>
<dbReference type="Proteomes" id="UP000663852">
    <property type="component" value="Unassembled WGS sequence"/>
</dbReference>
<dbReference type="OrthoDB" id="2398163at2759"/>
<dbReference type="EMBL" id="CAJNOJ010000075">
    <property type="protein sequence ID" value="CAF1043479.1"/>
    <property type="molecule type" value="Genomic_DNA"/>
</dbReference>
<dbReference type="Pfam" id="PF07173">
    <property type="entry name" value="GRDP-like"/>
    <property type="match status" value="2"/>
</dbReference>
<dbReference type="SMART" id="SM00256">
    <property type="entry name" value="FBOX"/>
    <property type="match status" value="1"/>
</dbReference>
<dbReference type="AlphaFoldDB" id="A0A814JTG3"/>
<evidence type="ECO:0000313" key="2">
    <source>
        <dbReference type="EMBL" id="CAF1043479.1"/>
    </source>
</evidence>
<dbReference type="InterPro" id="IPR001810">
    <property type="entry name" value="F-box_dom"/>
</dbReference>
<comment type="caution">
    <text evidence="2">The sequence shown here is derived from an EMBL/GenBank/DDBJ whole genome shotgun (WGS) entry which is preliminary data.</text>
</comment>
<dbReference type="SUPFAM" id="SSF81383">
    <property type="entry name" value="F-box domain"/>
    <property type="match status" value="1"/>
</dbReference>
<dbReference type="PANTHER" id="PTHR34365">
    <property type="entry name" value="ENOLASE (DUF1399)"/>
    <property type="match status" value="1"/>
</dbReference>
<evidence type="ECO:0000313" key="3">
    <source>
        <dbReference type="Proteomes" id="UP000663852"/>
    </source>
</evidence>
<dbReference type="InterPro" id="IPR009836">
    <property type="entry name" value="GRDP-like"/>
</dbReference>
<proteinExistence type="predicted"/>
<dbReference type="PROSITE" id="PS50181">
    <property type="entry name" value="FBOX"/>
    <property type="match status" value="1"/>
</dbReference>
<sequence>MEEQQSKPVTFDLSWSLDESRQTLSSSLFRDIPNEILLHIFRFLSVPDLCRISSVCRAFKILADRDELWKVKCDTSKKLYSKSYKQIYIEWIHEKSIRNQKLNQIRMERMYRTACIIRLPPSYPQRPAGKHHFQSIGSFKQHPNSTRNMAIPLSVDIDETAPKLISLSEKTGAFLKQWFSPSVLKQMIQRYYRFMQLKAYHPTNTLLIPTLDIEIIWQTHLLRPEMYEKDCIRLFRRVIDHSLVLNEVESYFKRQAFIDTCQLYEEKFGEKYCTLPKIEEEKNDIRVRDLHAFNSRKKQQETYSYWDETQFEFLSKSPQDYENPFSFTEGDIKLDGEWFELCKQFMFDAFKKLSTPIRHYYSSEHIDLGPNALRRLKKSYERFLYMAAKYPLKDGNGFIPPTYAVDIIWHSHMQEPLKYIADCVRLVGYVIYHDPWPIVEDEKMKKSCDKVDQIWRDEFQCELGTDHLYDTSNNNKHSLAEDYWDRGSDDEMDLE</sequence>